<dbReference type="RefSeq" id="WP_136943510.1">
    <property type="nucleotide sequence ID" value="NZ_SWKR01000002.1"/>
</dbReference>
<evidence type="ECO:0008006" key="3">
    <source>
        <dbReference type="Google" id="ProtNLM"/>
    </source>
</evidence>
<protein>
    <recommendedName>
        <fullName evidence="3">Hpr(Ser) kinase/phosphatase</fullName>
    </recommendedName>
</protein>
<comment type="caution">
    <text evidence="1">The sequence shown here is derived from an EMBL/GenBank/DDBJ whole genome shotgun (WGS) entry which is preliminary data.</text>
</comment>
<accession>A0A4U1L4U9</accession>
<dbReference type="OrthoDB" id="7561926at2"/>
<dbReference type="InterPro" id="IPR027417">
    <property type="entry name" value="P-loop_NTPase"/>
</dbReference>
<proteinExistence type="predicted"/>
<reference evidence="1 2" key="1">
    <citation type="submission" date="2019-04" db="EMBL/GenBank/DDBJ databases">
        <authorList>
            <person name="Yang Y."/>
            <person name="Wei D."/>
        </authorList>
    </citation>
    <scope>NUCLEOTIDE SEQUENCE [LARGE SCALE GENOMIC DNA]</scope>
    <source>
        <strain evidence="1 2">L-1-4w-11</strain>
    </source>
</reference>
<dbReference type="Proteomes" id="UP000309138">
    <property type="component" value="Unassembled WGS sequence"/>
</dbReference>
<dbReference type="Gene3D" id="3.40.50.300">
    <property type="entry name" value="P-loop containing nucleotide triphosphate hydrolases"/>
    <property type="match status" value="1"/>
</dbReference>
<organism evidence="1 2">
    <name type="scientific">Sphingomonas baiyangensis</name>
    <dbReference type="NCBI Taxonomy" id="2572576"/>
    <lineage>
        <taxon>Bacteria</taxon>
        <taxon>Pseudomonadati</taxon>
        <taxon>Pseudomonadota</taxon>
        <taxon>Alphaproteobacteria</taxon>
        <taxon>Sphingomonadales</taxon>
        <taxon>Sphingomonadaceae</taxon>
        <taxon>Sphingomonas</taxon>
    </lineage>
</organism>
<evidence type="ECO:0000313" key="2">
    <source>
        <dbReference type="Proteomes" id="UP000309138"/>
    </source>
</evidence>
<dbReference type="SUPFAM" id="SSF53795">
    <property type="entry name" value="PEP carboxykinase-like"/>
    <property type="match status" value="1"/>
</dbReference>
<gene>
    <name evidence="1" type="ORF">FBR43_13025</name>
</gene>
<sequence>MRVNASHSFCASAFGLTWRADLPLTPFDAVATRAYDVDIEHTDRLADRAFPCAVNTGEIYPDGCRVKWRDEMVFDMVGGVRIQYFPGPGWTGELPASLFGTVAALTLAWRGALPLHACAIELDGDAFLIAGRSGSGKSVLTADLLSLGARFVSDDLSVLHIGANGLSIYPGRTTMRLDPALADEIEALERQPVKGDARGKWQLRPLGRTAHQSMPIAGMLLLGESTAPVTPVERPGLLLQQLFRPKWLAAFPNHRTRLAQILRHGGSLPIIRFPAICAATVRDRRQRAADALEAIALIHRP</sequence>
<keyword evidence="2" id="KW-1185">Reference proteome</keyword>
<name>A0A4U1L4U9_9SPHN</name>
<dbReference type="AlphaFoldDB" id="A0A4U1L4U9"/>
<evidence type="ECO:0000313" key="1">
    <source>
        <dbReference type="EMBL" id="TKD51574.1"/>
    </source>
</evidence>
<dbReference type="EMBL" id="SWKR01000002">
    <property type="protein sequence ID" value="TKD51574.1"/>
    <property type="molecule type" value="Genomic_DNA"/>
</dbReference>